<dbReference type="Proteomes" id="UP000002333">
    <property type="component" value="Chromosome"/>
</dbReference>
<organism evidence="1 2">
    <name type="scientific">Clostridium botulinum (strain 657 / Type Ba4)</name>
    <dbReference type="NCBI Taxonomy" id="515621"/>
    <lineage>
        <taxon>Bacteria</taxon>
        <taxon>Bacillati</taxon>
        <taxon>Bacillota</taxon>
        <taxon>Clostridia</taxon>
        <taxon>Eubacteriales</taxon>
        <taxon>Clostridiaceae</taxon>
        <taxon>Clostridium</taxon>
    </lineage>
</organism>
<name>A0A3F3A6V8_CLOB6</name>
<dbReference type="AlphaFoldDB" id="A0A3F3A6V8"/>
<sequence length="137" mass="15965">MANGFDTTQLDKFSKNLLNIAKNEYPKKTKTFLRKEARKLNKRNKQTFEAKGIGEYRGNLKKGFKAGKLYKYKGKELAIRAYNSSPHAHLLNDGWMHKAKNGNEKFIPGFHFIEDSAKAFNSEYYEDIDEFLDELFD</sequence>
<accession>A0A3F3A6V8</accession>
<dbReference type="KEGG" id="cbi:CLJ_B1912"/>
<evidence type="ECO:0008006" key="3">
    <source>
        <dbReference type="Google" id="ProtNLM"/>
    </source>
</evidence>
<dbReference type="EMBL" id="CP001083">
    <property type="protein sequence ID" value="ACQ53010.1"/>
    <property type="molecule type" value="Genomic_DNA"/>
</dbReference>
<reference evidence="1 2" key="1">
    <citation type="journal article" date="2007" name="PLoS ONE">
        <title>Analysis of the neurotoxin complex genes in Clostridium botulinum A1-A4 and B1 strains: BoNT/A3, /Ba4 and /B1 clusters are located within plasmids.</title>
        <authorList>
            <person name="Smith T.J."/>
            <person name="Hill K.K."/>
            <person name="Foley B.T."/>
            <person name="Detter J.C."/>
            <person name="Munk A.C."/>
            <person name="Bruce D.C."/>
            <person name="Doggett N.A."/>
            <person name="Smith L.A."/>
            <person name="Marks J.D."/>
            <person name="Xie G."/>
            <person name="Brettin T.S."/>
        </authorList>
    </citation>
    <scope>NUCLEOTIDE SEQUENCE [LARGE SCALE GENOMIC DNA]</scope>
    <source>
        <strain evidence="2">657 / Type Ba4</strain>
    </source>
</reference>
<gene>
    <name evidence="1" type="ordered locus">CLJ_B1912</name>
</gene>
<protein>
    <recommendedName>
        <fullName evidence="3">HK97 gp10 family phage protein</fullName>
    </recommendedName>
</protein>
<dbReference type="RefSeq" id="WP_003398853.1">
    <property type="nucleotide sequence ID" value="NC_012658.1"/>
</dbReference>
<evidence type="ECO:0000313" key="2">
    <source>
        <dbReference type="Proteomes" id="UP000002333"/>
    </source>
</evidence>
<reference evidence="2" key="2">
    <citation type="submission" date="2008-05" db="EMBL/GenBank/DDBJ databases">
        <title>Genome sequence of Clostridium botulinum Ba4 strain 657.</title>
        <authorList>
            <person name="Shrivastava S."/>
            <person name="Brown J.L."/>
            <person name="Bruce D."/>
            <person name="Detter C."/>
            <person name="Munk C."/>
            <person name="Smith L.A."/>
            <person name="Smith T.J."/>
            <person name="Sutton G."/>
            <person name="Brettin T.S."/>
        </authorList>
    </citation>
    <scope>NUCLEOTIDE SEQUENCE [LARGE SCALE GENOMIC DNA]</scope>
    <source>
        <strain evidence="2">657 / Type Ba4</strain>
    </source>
</reference>
<evidence type="ECO:0000313" key="1">
    <source>
        <dbReference type="EMBL" id="ACQ53010.1"/>
    </source>
</evidence>
<proteinExistence type="predicted"/>